<reference evidence="4" key="1">
    <citation type="submission" date="2022-03" db="EMBL/GenBank/DDBJ databases">
        <authorList>
            <person name="Sayadi A."/>
        </authorList>
    </citation>
    <scope>NUCLEOTIDE SEQUENCE</scope>
</reference>
<dbReference type="PANTHER" id="PTHR20990">
    <property type="entry name" value="PEROXISOMAL BIOGENESIS FACTOR 11"/>
    <property type="match status" value="1"/>
</dbReference>
<keyword evidence="5" id="KW-1185">Reference proteome</keyword>
<dbReference type="GO" id="GO:0016559">
    <property type="term" value="P:peroxisome fission"/>
    <property type="evidence" value="ECO:0007669"/>
    <property type="project" value="InterPro"/>
</dbReference>
<accession>A0A9P0L6S5</accession>
<organism evidence="4 5">
    <name type="scientific">Acanthoscelides obtectus</name>
    <name type="common">Bean weevil</name>
    <name type="synonym">Bruchus obtectus</name>
    <dbReference type="NCBI Taxonomy" id="200917"/>
    <lineage>
        <taxon>Eukaryota</taxon>
        <taxon>Metazoa</taxon>
        <taxon>Ecdysozoa</taxon>
        <taxon>Arthropoda</taxon>
        <taxon>Hexapoda</taxon>
        <taxon>Insecta</taxon>
        <taxon>Pterygota</taxon>
        <taxon>Neoptera</taxon>
        <taxon>Endopterygota</taxon>
        <taxon>Coleoptera</taxon>
        <taxon>Polyphaga</taxon>
        <taxon>Cucujiformia</taxon>
        <taxon>Chrysomeloidea</taxon>
        <taxon>Chrysomelidae</taxon>
        <taxon>Bruchinae</taxon>
        <taxon>Bruchini</taxon>
        <taxon>Acanthoscelides</taxon>
    </lineage>
</organism>
<dbReference type="EMBL" id="CAKOFQ010007019">
    <property type="protein sequence ID" value="CAH1987440.1"/>
    <property type="molecule type" value="Genomic_DNA"/>
</dbReference>
<dbReference type="InterPro" id="IPR026510">
    <property type="entry name" value="PEX11C_met"/>
</dbReference>
<dbReference type="PANTHER" id="PTHR20990:SF1">
    <property type="entry name" value="PEROXISOMAL MEMBRANE PROTEIN 11C"/>
    <property type="match status" value="1"/>
</dbReference>
<name>A0A9P0L6S5_ACAOB</name>
<evidence type="ECO:0000256" key="1">
    <source>
        <dbReference type="ARBA" id="ARBA00023136"/>
    </source>
</evidence>
<keyword evidence="1" id="KW-0472">Membrane</keyword>
<protein>
    <recommendedName>
        <fullName evidence="6">Peroxisomal membrane protein 11C</fullName>
    </recommendedName>
</protein>
<evidence type="ECO:0000256" key="3">
    <source>
        <dbReference type="ARBA" id="ARBA00046271"/>
    </source>
</evidence>
<evidence type="ECO:0000313" key="4">
    <source>
        <dbReference type="EMBL" id="CAH1987440.1"/>
    </source>
</evidence>
<keyword evidence="2" id="KW-0576">Peroxisome</keyword>
<evidence type="ECO:0000256" key="2">
    <source>
        <dbReference type="ARBA" id="ARBA00023140"/>
    </source>
</evidence>
<proteinExistence type="predicted"/>
<evidence type="ECO:0000313" key="5">
    <source>
        <dbReference type="Proteomes" id="UP001152888"/>
    </source>
</evidence>
<dbReference type="Pfam" id="PF05648">
    <property type="entry name" value="PEX11"/>
    <property type="match status" value="1"/>
</dbReference>
<comment type="subcellular location">
    <subcellularLocation>
        <location evidence="3">Peroxisome membrane</location>
    </subcellularLocation>
</comment>
<gene>
    <name evidence="4" type="ORF">ACAOBT_LOCUS17846</name>
</gene>
<dbReference type="GO" id="GO:0005778">
    <property type="term" value="C:peroxisomal membrane"/>
    <property type="evidence" value="ECO:0007669"/>
    <property type="project" value="UniProtKB-SubCell"/>
</dbReference>
<dbReference type="InterPro" id="IPR008733">
    <property type="entry name" value="PEX11"/>
</dbReference>
<dbReference type="Proteomes" id="UP001152888">
    <property type="component" value="Unassembled WGS sequence"/>
</dbReference>
<dbReference type="AlphaFoldDB" id="A0A9P0L6S5"/>
<comment type="caution">
    <text evidence="4">The sequence shown here is derived from an EMBL/GenBank/DDBJ whole genome shotgun (WGS) entry which is preliminary data.</text>
</comment>
<evidence type="ECO:0008006" key="6">
    <source>
        <dbReference type="Google" id="ProtNLM"/>
    </source>
</evidence>
<dbReference type="OrthoDB" id="10005898at2759"/>
<sequence length="158" mass="18256">MLMKVLDEICLLLETYKGRDKILRTLCYTTRLIGGLQENQEIAKKLLRFSSVMSDTRATLRLLDDLPMLQYNIQYGFGSQEPDKFMAQLGVLTNVIDQVYFPIEKMAWLAEHNLISGVNNSKWDTASSICWVLSIYLTLTKTLRYIAVLRKHEKCNSK</sequence>